<gene>
    <name evidence="2" type="ORF">MTR62_11560</name>
</gene>
<sequence>MLEIPRIRSITGNLVHLLDTDLPQSSLSDFIGTDRAALTCVDQEILSSRPTPKPATKNKDLRARRLAEERREEGEAEISLPSESGRTFAKKGGYQ</sequence>
<evidence type="ECO:0000256" key="1">
    <source>
        <dbReference type="SAM" id="MobiDB-lite"/>
    </source>
</evidence>
<evidence type="ECO:0008006" key="4">
    <source>
        <dbReference type="Google" id="ProtNLM"/>
    </source>
</evidence>
<proteinExistence type="predicted"/>
<evidence type="ECO:0000313" key="3">
    <source>
        <dbReference type="Proteomes" id="UP001162881"/>
    </source>
</evidence>
<accession>A0ABT0BE22</accession>
<name>A0ABT0BE22_9SPHN</name>
<keyword evidence="3" id="KW-1185">Reference proteome</keyword>
<dbReference type="EMBL" id="JALHLF010000041">
    <property type="protein sequence ID" value="MCJ2183321.1"/>
    <property type="molecule type" value="Genomic_DNA"/>
</dbReference>
<organism evidence="2 3">
    <name type="scientific">Novosphingobium organovorum</name>
    <dbReference type="NCBI Taxonomy" id="2930092"/>
    <lineage>
        <taxon>Bacteria</taxon>
        <taxon>Pseudomonadati</taxon>
        <taxon>Pseudomonadota</taxon>
        <taxon>Alphaproteobacteria</taxon>
        <taxon>Sphingomonadales</taxon>
        <taxon>Sphingomonadaceae</taxon>
        <taxon>Novosphingobium</taxon>
    </lineage>
</organism>
<dbReference type="Proteomes" id="UP001162881">
    <property type="component" value="Unassembled WGS sequence"/>
</dbReference>
<protein>
    <recommendedName>
        <fullName evidence="4">Transposase</fullName>
    </recommendedName>
</protein>
<reference evidence="2" key="1">
    <citation type="submission" date="2022-03" db="EMBL/GenBank/DDBJ databases">
        <title>Identification of a novel bacterium isolated from mangrove sediments.</title>
        <authorList>
            <person name="Pan X."/>
        </authorList>
    </citation>
    <scope>NUCLEOTIDE SEQUENCE</scope>
    <source>
        <strain evidence="2">B1949</strain>
    </source>
</reference>
<comment type="caution">
    <text evidence="2">The sequence shown here is derived from an EMBL/GenBank/DDBJ whole genome shotgun (WGS) entry which is preliminary data.</text>
</comment>
<feature type="region of interest" description="Disordered" evidence="1">
    <location>
        <begin position="67"/>
        <end position="95"/>
    </location>
</feature>
<evidence type="ECO:0000313" key="2">
    <source>
        <dbReference type="EMBL" id="MCJ2183321.1"/>
    </source>
</evidence>